<sequence>MRRNVVRRYVRSPTLYMHTNSLKLVFQSIYFVEKLFVKRSICTICYQNLNDHNNNIKCIVNETRLHVDIYEIDMKLAFSQILDRLYPDIIQYKQEIASQSLIEDNDIPFNTLYQNMISQFTTEKNFVSLILHIDDVSLCKSSKLILWLLSGAFVELPPHLRYRRSNMILLSIWIGYQEPIPKA</sequence>
<reference evidence="1" key="1">
    <citation type="submission" date="2021-02" db="EMBL/GenBank/DDBJ databases">
        <authorList>
            <person name="Nowell W R."/>
        </authorList>
    </citation>
    <scope>NUCLEOTIDE SEQUENCE</scope>
</reference>
<proteinExistence type="predicted"/>
<gene>
    <name evidence="1" type="ORF">UJA718_LOCUS35055</name>
</gene>
<dbReference type="Proteomes" id="UP000663873">
    <property type="component" value="Unassembled WGS sequence"/>
</dbReference>
<evidence type="ECO:0000313" key="2">
    <source>
        <dbReference type="Proteomes" id="UP000663873"/>
    </source>
</evidence>
<accession>A0A821H752</accession>
<dbReference type="EMBL" id="CAJOBP010032383">
    <property type="protein sequence ID" value="CAF4677271.1"/>
    <property type="molecule type" value="Genomic_DNA"/>
</dbReference>
<dbReference type="AlphaFoldDB" id="A0A821H752"/>
<organism evidence="1 2">
    <name type="scientific">Rotaria socialis</name>
    <dbReference type="NCBI Taxonomy" id="392032"/>
    <lineage>
        <taxon>Eukaryota</taxon>
        <taxon>Metazoa</taxon>
        <taxon>Spiralia</taxon>
        <taxon>Gnathifera</taxon>
        <taxon>Rotifera</taxon>
        <taxon>Eurotatoria</taxon>
        <taxon>Bdelloidea</taxon>
        <taxon>Philodinida</taxon>
        <taxon>Philodinidae</taxon>
        <taxon>Rotaria</taxon>
    </lineage>
</organism>
<protein>
    <submittedName>
        <fullName evidence="1">Uncharacterized protein</fullName>
    </submittedName>
</protein>
<keyword evidence="2" id="KW-1185">Reference proteome</keyword>
<name>A0A821H752_9BILA</name>
<comment type="caution">
    <text evidence="1">The sequence shown here is derived from an EMBL/GenBank/DDBJ whole genome shotgun (WGS) entry which is preliminary data.</text>
</comment>
<evidence type="ECO:0000313" key="1">
    <source>
        <dbReference type="EMBL" id="CAF4677271.1"/>
    </source>
</evidence>